<gene>
    <name evidence="9" type="primary">ftsQ</name>
    <name evidence="12" type="ORF">FHP25_20440</name>
</gene>
<evidence type="ECO:0000256" key="10">
    <source>
        <dbReference type="SAM" id="MobiDB-lite"/>
    </source>
</evidence>
<comment type="subcellular location">
    <subcellularLocation>
        <location evidence="9">Cell inner membrane</location>
        <topology evidence="9">Single-pass type II membrane protein</topology>
    </subcellularLocation>
    <subcellularLocation>
        <location evidence="1">Membrane</location>
    </subcellularLocation>
    <text evidence="9">Localizes to the division septum.</text>
</comment>
<dbReference type="InterPro" id="IPR026579">
    <property type="entry name" value="FtsQ"/>
</dbReference>
<evidence type="ECO:0000313" key="13">
    <source>
        <dbReference type="Proteomes" id="UP000321638"/>
    </source>
</evidence>
<dbReference type="Pfam" id="PF03799">
    <property type="entry name" value="FtsQ_DivIB_C"/>
    <property type="match status" value="1"/>
</dbReference>
<keyword evidence="4 9" id="KW-0132">Cell division</keyword>
<comment type="function">
    <text evidence="9">Essential cell division protein.</text>
</comment>
<keyword evidence="5 9" id="KW-0812">Transmembrane</keyword>
<dbReference type="PANTHER" id="PTHR35851:SF1">
    <property type="entry name" value="CELL DIVISION PROTEIN FTSQ"/>
    <property type="match status" value="1"/>
</dbReference>
<keyword evidence="13" id="KW-1185">Reference proteome</keyword>
<evidence type="ECO:0000256" key="3">
    <source>
        <dbReference type="ARBA" id="ARBA00022519"/>
    </source>
</evidence>
<dbReference type="Proteomes" id="UP000321638">
    <property type="component" value="Unassembled WGS sequence"/>
</dbReference>
<proteinExistence type="inferred from homology"/>
<feature type="region of interest" description="Disordered" evidence="10">
    <location>
        <begin position="1"/>
        <end position="43"/>
    </location>
</feature>
<dbReference type="RefSeq" id="WP_147848827.1">
    <property type="nucleotide sequence ID" value="NZ_VDUZ01000024.1"/>
</dbReference>
<evidence type="ECO:0000256" key="7">
    <source>
        <dbReference type="ARBA" id="ARBA00023136"/>
    </source>
</evidence>
<keyword evidence="7 9" id="KW-0472">Membrane</keyword>
<dbReference type="Gene3D" id="3.40.50.11690">
    <property type="entry name" value="Cell division protein FtsQ/DivIB"/>
    <property type="match status" value="1"/>
</dbReference>
<feature type="region of interest" description="Disordered" evidence="10">
    <location>
        <begin position="310"/>
        <end position="358"/>
    </location>
</feature>
<feature type="compositionally biased region" description="Low complexity" evidence="10">
    <location>
        <begin position="326"/>
        <end position="343"/>
    </location>
</feature>
<keyword evidence="8 9" id="KW-0131">Cell cycle</keyword>
<dbReference type="PROSITE" id="PS51779">
    <property type="entry name" value="POTRA"/>
    <property type="match status" value="1"/>
</dbReference>
<keyword evidence="6 9" id="KW-1133">Transmembrane helix</keyword>
<dbReference type="GO" id="GO:0090529">
    <property type="term" value="P:cell septum assembly"/>
    <property type="evidence" value="ECO:0007669"/>
    <property type="project" value="InterPro"/>
</dbReference>
<evidence type="ECO:0000256" key="1">
    <source>
        <dbReference type="ARBA" id="ARBA00004370"/>
    </source>
</evidence>
<dbReference type="InterPro" id="IPR034746">
    <property type="entry name" value="POTRA"/>
</dbReference>
<dbReference type="GO" id="GO:0005886">
    <property type="term" value="C:plasma membrane"/>
    <property type="evidence" value="ECO:0007669"/>
    <property type="project" value="UniProtKB-SubCell"/>
</dbReference>
<evidence type="ECO:0000256" key="6">
    <source>
        <dbReference type="ARBA" id="ARBA00022989"/>
    </source>
</evidence>
<sequence length="358" mass="39028">MSGVSPVHGRDIDVRPRRGSGRRPGSPRPGSARPATRKAARNKRRLDVPWRGAVILGLLVGVLGGGAIGGYALWRSGHVENLQNWVSSWGDRVSAFAPFPLQDITVEGRRHVTQDAILKSLDVRRGQSLLSVDLHAARLRLEQIEWVEHAAVERRWPDTIHVTLRERSAVALWQTEVVQANGKRTTEYVLIDRLGRKVRSIDPAESQIRLVVAGEGAPEHLAELLLLLQDAKPIRDRMRAAVYVGQRRWNLTLEEGITIKLPADDAGAALQRLLALDKSDRLLARDLSIVDLRLPGMLILRRRGLPDPLQAVADRPPARVDPPPAAAGAKPAAASAKPATAKPNESARKAAPGGGGQR</sequence>
<evidence type="ECO:0000256" key="4">
    <source>
        <dbReference type="ARBA" id="ARBA00022618"/>
    </source>
</evidence>
<dbReference type="Gene3D" id="3.10.20.310">
    <property type="entry name" value="membrane protein fhac"/>
    <property type="match status" value="1"/>
</dbReference>
<dbReference type="AlphaFoldDB" id="A0A5C8PJH5"/>
<evidence type="ECO:0000256" key="2">
    <source>
        <dbReference type="ARBA" id="ARBA00022475"/>
    </source>
</evidence>
<feature type="transmembrane region" description="Helical" evidence="9">
    <location>
        <begin position="53"/>
        <end position="74"/>
    </location>
</feature>
<evidence type="ECO:0000259" key="11">
    <source>
        <dbReference type="PROSITE" id="PS51779"/>
    </source>
</evidence>
<protein>
    <recommendedName>
        <fullName evidence="9">Cell division protein FtsQ</fullName>
    </recommendedName>
</protein>
<reference evidence="12 13" key="1">
    <citation type="submission" date="2019-06" db="EMBL/GenBank/DDBJ databases">
        <title>New taxonomy in bacterial strain CC-CFT640, isolated from vineyard.</title>
        <authorList>
            <person name="Lin S.-Y."/>
            <person name="Tsai C.-F."/>
            <person name="Young C.-C."/>
        </authorList>
    </citation>
    <scope>NUCLEOTIDE SEQUENCE [LARGE SCALE GENOMIC DNA]</scope>
    <source>
        <strain evidence="12 13">CC-CFT640</strain>
    </source>
</reference>
<dbReference type="GO" id="GO:0043093">
    <property type="term" value="P:FtsZ-dependent cytokinesis"/>
    <property type="evidence" value="ECO:0007669"/>
    <property type="project" value="UniProtKB-UniRule"/>
</dbReference>
<evidence type="ECO:0000256" key="8">
    <source>
        <dbReference type="ARBA" id="ARBA00023306"/>
    </source>
</evidence>
<dbReference type="PANTHER" id="PTHR35851">
    <property type="entry name" value="CELL DIVISION PROTEIN FTSQ"/>
    <property type="match status" value="1"/>
</dbReference>
<evidence type="ECO:0000313" key="12">
    <source>
        <dbReference type="EMBL" id="TXL73553.1"/>
    </source>
</evidence>
<dbReference type="InterPro" id="IPR005548">
    <property type="entry name" value="Cell_div_FtsQ/DivIB_C"/>
</dbReference>
<feature type="domain" description="POTRA" evidence="11">
    <location>
        <begin position="99"/>
        <end position="167"/>
    </location>
</feature>
<accession>A0A5C8PJH5</accession>
<organism evidence="12 13">
    <name type="scientific">Vineibacter terrae</name>
    <dbReference type="NCBI Taxonomy" id="2586908"/>
    <lineage>
        <taxon>Bacteria</taxon>
        <taxon>Pseudomonadati</taxon>
        <taxon>Pseudomonadota</taxon>
        <taxon>Alphaproteobacteria</taxon>
        <taxon>Hyphomicrobiales</taxon>
        <taxon>Vineibacter</taxon>
    </lineage>
</organism>
<dbReference type="InterPro" id="IPR045335">
    <property type="entry name" value="FtsQ_C_sf"/>
</dbReference>
<name>A0A5C8PJH5_9HYPH</name>
<dbReference type="HAMAP" id="MF_00911">
    <property type="entry name" value="FtsQ_subfam"/>
    <property type="match status" value="1"/>
</dbReference>
<dbReference type="Pfam" id="PF08478">
    <property type="entry name" value="POTRA_1"/>
    <property type="match status" value="1"/>
</dbReference>
<comment type="similarity">
    <text evidence="9">Belongs to the FtsQ/DivIB family. FtsQ subfamily.</text>
</comment>
<evidence type="ECO:0000256" key="5">
    <source>
        <dbReference type="ARBA" id="ARBA00022692"/>
    </source>
</evidence>
<dbReference type="GO" id="GO:0032153">
    <property type="term" value="C:cell division site"/>
    <property type="evidence" value="ECO:0007669"/>
    <property type="project" value="UniProtKB-UniRule"/>
</dbReference>
<dbReference type="OrthoDB" id="9783091at2"/>
<keyword evidence="2 9" id="KW-1003">Cell membrane</keyword>
<evidence type="ECO:0000256" key="9">
    <source>
        <dbReference type="HAMAP-Rule" id="MF_00911"/>
    </source>
</evidence>
<comment type="caution">
    <text evidence="12">The sequence shown here is derived from an EMBL/GenBank/DDBJ whole genome shotgun (WGS) entry which is preliminary data.</text>
</comment>
<dbReference type="EMBL" id="VDUZ01000024">
    <property type="protein sequence ID" value="TXL73553.1"/>
    <property type="molecule type" value="Genomic_DNA"/>
</dbReference>
<dbReference type="InterPro" id="IPR013685">
    <property type="entry name" value="POTRA_FtsQ_type"/>
</dbReference>
<keyword evidence="3 9" id="KW-0997">Cell inner membrane</keyword>